<dbReference type="EMBL" id="CP041186">
    <property type="protein sequence ID" value="QDG54603.1"/>
    <property type="molecule type" value="Genomic_DNA"/>
</dbReference>
<sequence>MSDSNNKGADQPVVPKPTQSKAAGPPSKRPAGPQGGPPSGPPSGPPGPPPSPAMSKRAPGVRNATEAPAEPTTLRTGDTVGGAFVVQRYLGSSDGAISYLCDEKGKDSQVVIKVLSMPYPGDEAFGKLRERIKVASSIRHQNLTKILGMGKTGKDEMFVAMEYVRGSSVSRVVAQRREAGDTLALRDVFTILAHACDALEEVHKRTTHGVLTPYNIYLSHKGVVKVGNLTFDRIAGEYLAQQKGTGPFVDSIYVAPEAAQNPTDLKPSADLFSLGMIAAELLSENGLPNDRKRARHLALDGMGKYPPSLVNLIASCIDSSPANRPASVRVFRDTFEDAAREAGETLGGPPPEGCLPIEPAVEDDSPSAVGDEDSDLFDIDLPGFGDDEADSDGEERYLVQKDGLDYGPFTKQQVLDQLYADDIDEYTQVLDRVTQDRVDLGEMDEFRAEVEEYIPKREERRRREAEARAELERKVKKGASVGLMIGVAVGVVVLVVQVIWYLNLPDPEPLPMEKAFASMDYKFLPPPKDFQTVAVDKDLMASIFNPEASEEEIARKIKRRSKKRGGKRRSGSGGGSGVTEVDMGSMSGSSKHLSDYEINQIIMSNFGQLRGCIMQELKSNRSFKGVTVQFFIRPSGTTGGVKIREGKYSNRPVGQCLKRRFRSMKFPEHGAVSNKGVTFPLRVQ</sequence>
<evidence type="ECO:0000313" key="4">
    <source>
        <dbReference type="EMBL" id="QDG54603.1"/>
    </source>
</evidence>
<reference evidence="4 5" key="1">
    <citation type="submission" date="2019-06" db="EMBL/GenBank/DDBJ databases">
        <title>Persicimonas caeni gen. nov., sp. nov., a predatory bacterium isolated from solar saltern.</title>
        <authorList>
            <person name="Wang S."/>
        </authorList>
    </citation>
    <scope>NUCLEOTIDE SEQUENCE [LARGE SCALE GENOMIC DNA]</scope>
    <source>
        <strain evidence="4 5">YN101</strain>
    </source>
</reference>
<dbReference type="InterPro" id="IPR051681">
    <property type="entry name" value="Ser/Thr_Kinases-Pseudokinases"/>
</dbReference>
<feature type="region of interest" description="Disordered" evidence="1">
    <location>
        <begin position="557"/>
        <end position="586"/>
    </location>
</feature>
<dbReference type="OrthoDB" id="5491838at2"/>
<evidence type="ECO:0000313" key="5">
    <source>
        <dbReference type="Proteomes" id="UP000315995"/>
    </source>
</evidence>
<dbReference type="InterPro" id="IPR001245">
    <property type="entry name" value="Ser-Thr/Tyr_kinase_cat_dom"/>
</dbReference>
<keyword evidence="2" id="KW-0812">Transmembrane</keyword>
<dbReference type="PROSITE" id="PS50011">
    <property type="entry name" value="PROTEIN_KINASE_DOM"/>
    <property type="match status" value="1"/>
</dbReference>
<protein>
    <submittedName>
        <fullName evidence="4">AgmX/PglI C-terminal domain-containing protein</fullName>
    </submittedName>
</protein>
<keyword evidence="2" id="KW-1133">Transmembrane helix</keyword>
<feature type="transmembrane region" description="Helical" evidence="2">
    <location>
        <begin position="481"/>
        <end position="502"/>
    </location>
</feature>
<gene>
    <name evidence="4" type="ORF">FIV42_28810</name>
</gene>
<evidence type="ECO:0000256" key="2">
    <source>
        <dbReference type="SAM" id="Phobius"/>
    </source>
</evidence>
<dbReference type="GO" id="GO:0004674">
    <property type="term" value="F:protein serine/threonine kinase activity"/>
    <property type="evidence" value="ECO:0007669"/>
    <property type="project" value="TreeGrafter"/>
</dbReference>
<dbReference type="InterPro" id="IPR000719">
    <property type="entry name" value="Prot_kinase_dom"/>
</dbReference>
<organism evidence="4 5">
    <name type="scientific">Persicimonas caeni</name>
    <dbReference type="NCBI Taxonomy" id="2292766"/>
    <lineage>
        <taxon>Bacteria</taxon>
        <taxon>Deltaproteobacteria</taxon>
        <taxon>Bradymonadales</taxon>
        <taxon>Bradymonadaceae</taxon>
        <taxon>Persicimonas</taxon>
    </lineage>
</organism>
<keyword evidence="5" id="KW-1185">Reference proteome</keyword>
<proteinExistence type="predicted"/>
<dbReference type="Gene3D" id="1.10.510.10">
    <property type="entry name" value="Transferase(Phosphotransferase) domain 1"/>
    <property type="match status" value="1"/>
</dbReference>
<dbReference type="Pfam" id="PF07714">
    <property type="entry name" value="PK_Tyr_Ser-Thr"/>
    <property type="match status" value="1"/>
</dbReference>
<dbReference type="PANTHER" id="PTHR44329:SF261">
    <property type="entry name" value="ZINC FINGER CONTAINING PROTEIN KINASE-RELATED"/>
    <property type="match status" value="1"/>
</dbReference>
<dbReference type="Proteomes" id="UP000315995">
    <property type="component" value="Chromosome"/>
</dbReference>
<feature type="domain" description="Protein kinase" evidence="3">
    <location>
        <begin position="84"/>
        <end position="336"/>
    </location>
</feature>
<name>A0A4Y6Q231_PERCE</name>
<dbReference type="InterPro" id="IPR049806">
    <property type="entry name" value="MasK-like_C"/>
</dbReference>
<dbReference type="InterPro" id="IPR011009">
    <property type="entry name" value="Kinase-like_dom_sf"/>
</dbReference>
<accession>A0A4Y6Q231</accession>
<dbReference type="GO" id="GO:0005524">
    <property type="term" value="F:ATP binding"/>
    <property type="evidence" value="ECO:0007669"/>
    <property type="project" value="InterPro"/>
</dbReference>
<feature type="compositionally biased region" description="Basic residues" evidence="1">
    <location>
        <begin position="557"/>
        <end position="570"/>
    </location>
</feature>
<dbReference type="PANTHER" id="PTHR44329">
    <property type="entry name" value="SERINE/THREONINE-PROTEIN KINASE TNNI3K-RELATED"/>
    <property type="match status" value="1"/>
</dbReference>
<feature type="region of interest" description="Disordered" evidence="1">
    <location>
        <begin position="1"/>
        <end position="77"/>
    </location>
</feature>
<dbReference type="SUPFAM" id="SSF56112">
    <property type="entry name" value="Protein kinase-like (PK-like)"/>
    <property type="match status" value="1"/>
</dbReference>
<evidence type="ECO:0000256" key="1">
    <source>
        <dbReference type="SAM" id="MobiDB-lite"/>
    </source>
</evidence>
<accession>A0A5B8YDF2</accession>
<dbReference type="NCBIfam" id="NF033768">
    <property type="entry name" value="myxo_SS_tail"/>
    <property type="match status" value="1"/>
</dbReference>
<feature type="compositionally biased region" description="Pro residues" evidence="1">
    <location>
        <begin position="35"/>
        <end position="52"/>
    </location>
</feature>
<dbReference type="AlphaFoldDB" id="A0A4Y6Q231"/>
<keyword evidence="2" id="KW-0472">Membrane</keyword>
<evidence type="ECO:0000259" key="3">
    <source>
        <dbReference type="PROSITE" id="PS50011"/>
    </source>
</evidence>